<evidence type="ECO:0000313" key="8">
    <source>
        <dbReference type="Proteomes" id="UP000467132"/>
    </source>
</evidence>
<dbReference type="InterPro" id="IPR007627">
    <property type="entry name" value="RNA_pol_sigma70_r2"/>
</dbReference>
<dbReference type="InterPro" id="IPR013324">
    <property type="entry name" value="RNA_pol_sigma_r3/r4-like"/>
</dbReference>
<dbReference type="Gene3D" id="1.10.1740.10">
    <property type="match status" value="1"/>
</dbReference>
<evidence type="ECO:0000256" key="4">
    <source>
        <dbReference type="ARBA" id="ARBA00023125"/>
    </source>
</evidence>
<keyword evidence="8" id="KW-1185">Reference proteome</keyword>
<dbReference type="InterPro" id="IPR013325">
    <property type="entry name" value="RNA_pol_sigma_r2"/>
</dbReference>
<keyword evidence="5" id="KW-0804">Transcription</keyword>
<comment type="similarity">
    <text evidence="1">Belongs to the sigma-70 factor family. ECF subfamily.</text>
</comment>
<sequence>MTSEEFENIYQIYFKDIYYYMLSLSKDKHIAEDITSETFLKAIKSIDKFRGDTKLRVWLCQIAKNEYFSYLRKNKKVDFRKDLDDIIEKEEADLFEKDIISNEGFIKISNIIRSSLKEPYNEIFRLRVYDELSFKEIGNIFGKTDNWACVTYHRARKKIQKELEGKS</sequence>
<dbReference type="OrthoDB" id="9795666at2"/>
<dbReference type="PANTHER" id="PTHR43133">
    <property type="entry name" value="RNA POLYMERASE ECF-TYPE SIGMA FACTO"/>
    <property type="match status" value="1"/>
</dbReference>
<keyword evidence="2" id="KW-0805">Transcription regulation</keyword>
<protein>
    <submittedName>
        <fullName evidence="7">Sigma-70 family RNA polymerase sigma factor</fullName>
    </submittedName>
</protein>
<dbReference type="RefSeq" id="WP_160196930.1">
    <property type="nucleotide sequence ID" value="NZ_QXXA01000006.1"/>
</dbReference>
<dbReference type="GO" id="GO:0006352">
    <property type="term" value="P:DNA-templated transcription initiation"/>
    <property type="evidence" value="ECO:0007669"/>
    <property type="project" value="InterPro"/>
</dbReference>
<dbReference type="Proteomes" id="UP000467132">
    <property type="component" value="Unassembled WGS sequence"/>
</dbReference>
<evidence type="ECO:0000313" key="7">
    <source>
        <dbReference type="EMBL" id="NBI06448.1"/>
    </source>
</evidence>
<dbReference type="Gene3D" id="1.10.10.10">
    <property type="entry name" value="Winged helix-like DNA-binding domain superfamily/Winged helix DNA-binding domain"/>
    <property type="match status" value="1"/>
</dbReference>
<dbReference type="InterPro" id="IPR036388">
    <property type="entry name" value="WH-like_DNA-bd_sf"/>
</dbReference>
<evidence type="ECO:0000256" key="2">
    <source>
        <dbReference type="ARBA" id="ARBA00023015"/>
    </source>
</evidence>
<dbReference type="Pfam" id="PF04542">
    <property type="entry name" value="Sigma70_r2"/>
    <property type="match status" value="1"/>
</dbReference>
<organism evidence="7 8">
    <name type="scientific">Senegalia massiliensis</name>
    <dbReference type="NCBI Taxonomy" id="1720316"/>
    <lineage>
        <taxon>Bacteria</taxon>
        <taxon>Bacillati</taxon>
        <taxon>Bacillota</taxon>
        <taxon>Clostridia</taxon>
        <taxon>Eubacteriales</taxon>
        <taxon>Clostridiaceae</taxon>
        <taxon>Senegalia</taxon>
    </lineage>
</organism>
<gene>
    <name evidence="7" type="ORF">D3Z33_06180</name>
</gene>
<feature type="domain" description="RNA polymerase sigma-70 region 2" evidence="6">
    <location>
        <begin position="10"/>
        <end position="76"/>
    </location>
</feature>
<dbReference type="PANTHER" id="PTHR43133:SF8">
    <property type="entry name" value="RNA POLYMERASE SIGMA FACTOR HI_1459-RELATED"/>
    <property type="match status" value="1"/>
</dbReference>
<dbReference type="SUPFAM" id="SSF88946">
    <property type="entry name" value="Sigma2 domain of RNA polymerase sigma factors"/>
    <property type="match status" value="1"/>
</dbReference>
<dbReference type="InterPro" id="IPR014284">
    <property type="entry name" value="RNA_pol_sigma-70_dom"/>
</dbReference>
<evidence type="ECO:0000256" key="3">
    <source>
        <dbReference type="ARBA" id="ARBA00023082"/>
    </source>
</evidence>
<dbReference type="AlphaFoldDB" id="A0A845QZ35"/>
<evidence type="ECO:0000259" key="6">
    <source>
        <dbReference type="Pfam" id="PF04542"/>
    </source>
</evidence>
<evidence type="ECO:0000256" key="1">
    <source>
        <dbReference type="ARBA" id="ARBA00010641"/>
    </source>
</evidence>
<comment type="caution">
    <text evidence="7">The sequence shown here is derived from an EMBL/GenBank/DDBJ whole genome shotgun (WGS) entry which is preliminary data.</text>
</comment>
<dbReference type="EMBL" id="QXXA01000006">
    <property type="protein sequence ID" value="NBI06448.1"/>
    <property type="molecule type" value="Genomic_DNA"/>
</dbReference>
<keyword evidence="3" id="KW-0731">Sigma factor</keyword>
<keyword evidence="4" id="KW-0238">DNA-binding</keyword>
<dbReference type="InterPro" id="IPR039425">
    <property type="entry name" value="RNA_pol_sigma-70-like"/>
</dbReference>
<dbReference type="GO" id="GO:0016987">
    <property type="term" value="F:sigma factor activity"/>
    <property type="evidence" value="ECO:0007669"/>
    <property type="project" value="UniProtKB-KW"/>
</dbReference>
<evidence type="ECO:0000256" key="5">
    <source>
        <dbReference type="ARBA" id="ARBA00023163"/>
    </source>
</evidence>
<dbReference type="SUPFAM" id="SSF88659">
    <property type="entry name" value="Sigma3 and sigma4 domains of RNA polymerase sigma factors"/>
    <property type="match status" value="1"/>
</dbReference>
<dbReference type="NCBIfam" id="TIGR02937">
    <property type="entry name" value="sigma70-ECF"/>
    <property type="match status" value="1"/>
</dbReference>
<dbReference type="GO" id="GO:0003677">
    <property type="term" value="F:DNA binding"/>
    <property type="evidence" value="ECO:0007669"/>
    <property type="project" value="UniProtKB-KW"/>
</dbReference>
<name>A0A845QZ35_9CLOT</name>
<reference evidence="7 8" key="1">
    <citation type="submission" date="2018-08" db="EMBL/GenBank/DDBJ databases">
        <title>Murine metabolic-syndrome-specific gut microbial biobank.</title>
        <authorList>
            <person name="Liu C."/>
        </authorList>
    </citation>
    <scope>NUCLEOTIDE SEQUENCE [LARGE SCALE GENOMIC DNA]</scope>
    <source>
        <strain evidence="7 8">583</strain>
    </source>
</reference>
<proteinExistence type="inferred from homology"/>
<accession>A0A845QZ35</accession>